<dbReference type="AlphaFoldDB" id="A0AAV7QLH9"/>
<evidence type="ECO:0000313" key="1">
    <source>
        <dbReference type="EMBL" id="KAJ1139990.1"/>
    </source>
</evidence>
<dbReference type="EMBL" id="JANPWB010000010">
    <property type="protein sequence ID" value="KAJ1139990.1"/>
    <property type="molecule type" value="Genomic_DNA"/>
</dbReference>
<name>A0AAV7QLH9_PLEWA</name>
<reference evidence="1" key="1">
    <citation type="journal article" date="2022" name="bioRxiv">
        <title>Sequencing and chromosome-scale assembly of the giantPleurodeles waltlgenome.</title>
        <authorList>
            <person name="Brown T."/>
            <person name="Elewa A."/>
            <person name="Iarovenko S."/>
            <person name="Subramanian E."/>
            <person name="Araus A.J."/>
            <person name="Petzold A."/>
            <person name="Susuki M."/>
            <person name="Suzuki K.-i.T."/>
            <person name="Hayashi T."/>
            <person name="Toyoda A."/>
            <person name="Oliveira C."/>
            <person name="Osipova E."/>
            <person name="Leigh N.D."/>
            <person name="Simon A."/>
            <person name="Yun M.H."/>
        </authorList>
    </citation>
    <scope>NUCLEOTIDE SEQUENCE</scope>
    <source>
        <strain evidence="1">20211129_DDA</strain>
        <tissue evidence="1">Liver</tissue>
    </source>
</reference>
<protein>
    <submittedName>
        <fullName evidence="1">Uncharacterized protein</fullName>
    </submittedName>
</protein>
<proteinExistence type="predicted"/>
<gene>
    <name evidence="1" type="ORF">NDU88_006351</name>
</gene>
<evidence type="ECO:0000313" key="2">
    <source>
        <dbReference type="Proteomes" id="UP001066276"/>
    </source>
</evidence>
<sequence length="119" mass="13454">MTRASHCLGGRYRVGLARWLSVGFHGAITLFRTPIQLNSFRNKVLLSAEGYRVSRIPSGERSPTAACNRSPAHAARLSLVRNTSNENSRRVHLIVCTSFPEWSEMCCFRRDSVVFPWLC</sequence>
<accession>A0AAV7QLH9</accession>
<keyword evidence="2" id="KW-1185">Reference proteome</keyword>
<dbReference type="Proteomes" id="UP001066276">
    <property type="component" value="Chromosome 6"/>
</dbReference>
<comment type="caution">
    <text evidence="1">The sequence shown here is derived from an EMBL/GenBank/DDBJ whole genome shotgun (WGS) entry which is preliminary data.</text>
</comment>
<organism evidence="1 2">
    <name type="scientific">Pleurodeles waltl</name>
    <name type="common">Iberian ribbed newt</name>
    <dbReference type="NCBI Taxonomy" id="8319"/>
    <lineage>
        <taxon>Eukaryota</taxon>
        <taxon>Metazoa</taxon>
        <taxon>Chordata</taxon>
        <taxon>Craniata</taxon>
        <taxon>Vertebrata</taxon>
        <taxon>Euteleostomi</taxon>
        <taxon>Amphibia</taxon>
        <taxon>Batrachia</taxon>
        <taxon>Caudata</taxon>
        <taxon>Salamandroidea</taxon>
        <taxon>Salamandridae</taxon>
        <taxon>Pleurodelinae</taxon>
        <taxon>Pleurodeles</taxon>
    </lineage>
</organism>